<protein>
    <recommendedName>
        <fullName evidence="3">MinD-like ATPase involved in chromosome partitioning or flagellar assembly</fullName>
    </recommendedName>
</protein>
<accession>A0ABP7FRN3</accession>
<gene>
    <name evidence="1" type="ORF">GCM10022402_25130</name>
</gene>
<dbReference type="RefSeq" id="WP_344971196.1">
    <property type="nucleotide sequence ID" value="NZ_BAABDD010000010.1"/>
</dbReference>
<evidence type="ECO:0000313" key="1">
    <source>
        <dbReference type="EMBL" id="GAA3744488.1"/>
    </source>
</evidence>
<dbReference type="InterPro" id="IPR027417">
    <property type="entry name" value="P-loop_NTPase"/>
</dbReference>
<dbReference type="SUPFAM" id="SSF52540">
    <property type="entry name" value="P-loop containing nucleoside triphosphate hydrolases"/>
    <property type="match status" value="1"/>
</dbReference>
<dbReference type="Gene3D" id="3.40.50.300">
    <property type="entry name" value="P-loop containing nucleotide triphosphate hydrolases"/>
    <property type="match status" value="1"/>
</dbReference>
<reference evidence="2" key="1">
    <citation type="journal article" date="2019" name="Int. J. Syst. Evol. Microbiol.">
        <title>The Global Catalogue of Microorganisms (GCM) 10K type strain sequencing project: providing services to taxonomists for standard genome sequencing and annotation.</title>
        <authorList>
            <consortium name="The Broad Institute Genomics Platform"/>
            <consortium name="The Broad Institute Genome Sequencing Center for Infectious Disease"/>
            <person name="Wu L."/>
            <person name="Ma J."/>
        </authorList>
    </citation>
    <scope>NUCLEOTIDE SEQUENCE [LARGE SCALE GENOMIC DNA]</scope>
    <source>
        <strain evidence="2">JCM 17137</strain>
    </source>
</reference>
<proteinExistence type="predicted"/>
<evidence type="ECO:0008006" key="3">
    <source>
        <dbReference type="Google" id="ProtNLM"/>
    </source>
</evidence>
<evidence type="ECO:0000313" key="2">
    <source>
        <dbReference type="Proteomes" id="UP001500908"/>
    </source>
</evidence>
<organism evidence="1 2">
    <name type="scientific">Salinactinospora qingdaonensis</name>
    <dbReference type="NCBI Taxonomy" id="702744"/>
    <lineage>
        <taxon>Bacteria</taxon>
        <taxon>Bacillati</taxon>
        <taxon>Actinomycetota</taxon>
        <taxon>Actinomycetes</taxon>
        <taxon>Streptosporangiales</taxon>
        <taxon>Nocardiopsidaceae</taxon>
        <taxon>Salinactinospora</taxon>
    </lineage>
</organism>
<dbReference type="EMBL" id="BAABDD010000010">
    <property type="protein sequence ID" value="GAA3744488.1"/>
    <property type="molecule type" value="Genomic_DNA"/>
</dbReference>
<sequence length="248" mass="26138">MRTVALFSLSGAPGVTTLGLALAAMWPREVPTVLVEADASGGDVAAWRRMPIAPGLVELAAAARPEGLHSQPPDLFRHTQVLAGGQRVCVAPVTAGRANGVVSMVAQHPGVLAPAVDSLVVLDLGRLMPRSAAAYLAAAADVALLVTTDEQAQLKRANEVAQVLGAKMARLGLVVIGDRESGGEIARAMTRPVWARIGYDRRGAEFMRGHQRLRRPHRRPLLAGAQRLADALLAQDTQQPVRNMGGEA</sequence>
<keyword evidence="2" id="KW-1185">Reference proteome</keyword>
<dbReference type="Proteomes" id="UP001500908">
    <property type="component" value="Unassembled WGS sequence"/>
</dbReference>
<name>A0ABP7FRN3_9ACTN</name>
<comment type="caution">
    <text evidence="1">The sequence shown here is derived from an EMBL/GenBank/DDBJ whole genome shotgun (WGS) entry which is preliminary data.</text>
</comment>